<dbReference type="Gene3D" id="2.120.10.80">
    <property type="entry name" value="Kelch-type beta propeller"/>
    <property type="match status" value="1"/>
</dbReference>
<dbReference type="AlphaFoldDB" id="A0A8H3WZF1"/>
<reference evidence="1 2" key="1">
    <citation type="journal article" date="2019" name="Environ. Microbiol.">
        <title>At the nexus of three kingdoms: the genome of the mycorrhizal fungus Gigaspora margarita provides insights into plant, endobacterial and fungal interactions.</title>
        <authorList>
            <person name="Venice F."/>
            <person name="Ghignone S."/>
            <person name="Salvioli di Fossalunga A."/>
            <person name="Amselem J."/>
            <person name="Novero M."/>
            <person name="Xianan X."/>
            <person name="Sedzielewska Toro K."/>
            <person name="Morin E."/>
            <person name="Lipzen A."/>
            <person name="Grigoriev I.V."/>
            <person name="Henrissat B."/>
            <person name="Martin F.M."/>
            <person name="Bonfante P."/>
        </authorList>
    </citation>
    <scope>NUCLEOTIDE SEQUENCE [LARGE SCALE GENOMIC DNA]</scope>
    <source>
        <strain evidence="1 2">BEG34</strain>
    </source>
</reference>
<dbReference type="EMBL" id="WTPW01002604">
    <property type="protein sequence ID" value="KAF0374960.1"/>
    <property type="molecule type" value="Genomic_DNA"/>
</dbReference>
<dbReference type="SUPFAM" id="SSF50965">
    <property type="entry name" value="Galactose oxidase, central domain"/>
    <property type="match status" value="1"/>
</dbReference>
<proteinExistence type="predicted"/>
<protein>
    <submittedName>
        <fullName evidence="1">Kelch repeat protein</fullName>
    </submittedName>
</protein>
<dbReference type="InterPro" id="IPR011043">
    <property type="entry name" value="Gal_Oxase/kelch_b-propeller"/>
</dbReference>
<gene>
    <name evidence="1" type="ORF">F8M41_012827</name>
</gene>
<dbReference type="OrthoDB" id="432528at2759"/>
<evidence type="ECO:0000313" key="2">
    <source>
        <dbReference type="Proteomes" id="UP000439903"/>
    </source>
</evidence>
<sequence>MLLFVSGAPLADDTIIDSSKWISLPSNPDPNCSYSPFLGGKTNDKLFFTTTNSFDVKNYFFTKNLNSKNLIFIKNSFAFNDVKYIDIFDTTLNEWEPKINLTGTPSKYFWDIFLWVSDNKTGKSYSFQFLSKAIDVFDTINFKWSISASIPLQYLNYFDESLFGSRVLIPSGKIMQIGGKNSKDEPAKLMTRLLTYDTITDSWEIIVKSFILLNTIGEIPDERTYHTAVLSKD</sequence>
<dbReference type="InterPro" id="IPR015915">
    <property type="entry name" value="Kelch-typ_b-propeller"/>
</dbReference>
<organism evidence="1 2">
    <name type="scientific">Gigaspora margarita</name>
    <dbReference type="NCBI Taxonomy" id="4874"/>
    <lineage>
        <taxon>Eukaryota</taxon>
        <taxon>Fungi</taxon>
        <taxon>Fungi incertae sedis</taxon>
        <taxon>Mucoromycota</taxon>
        <taxon>Glomeromycotina</taxon>
        <taxon>Glomeromycetes</taxon>
        <taxon>Diversisporales</taxon>
        <taxon>Gigasporaceae</taxon>
        <taxon>Gigaspora</taxon>
    </lineage>
</organism>
<evidence type="ECO:0000313" key="1">
    <source>
        <dbReference type="EMBL" id="KAF0374960.1"/>
    </source>
</evidence>
<comment type="caution">
    <text evidence="1">The sequence shown here is derived from an EMBL/GenBank/DDBJ whole genome shotgun (WGS) entry which is preliminary data.</text>
</comment>
<accession>A0A8H3WZF1</accession>
<name>A0A8H3WZF1_GIGMA</name>
<keyword evidence="2" id="KW-1185">Reference proteome</keyword>
<dbReference type="Proteomes" id="UP000439903">
    <property type="component" value="Unassembled WGS sequence"/>
</dbReference>